<comment type="caution">
    <text evidence="11">The sequence shown here is derived from an EMBL/GenBank/DDBJ whole genome shotgun (WGS) entry which is preliminary data.</text>
</comment>
<comment type="catalytic activity">
    <reaction evidence="5 9">
        <text>oxaloacetate + acetyl-CoA + H2O = citrate + CoA + H(+)</text>
        <dbReference type="Rhea" id="RHEA:16845"/>
        <dbReference type="ChEBI" id="CHEBI:15377"/>
        <dbReference type="ChEBI" id="CHEBI:15378"/>
        <dbReference type="ChEBI" id="CHEBI:16452"/>
        <dbReference type="ChEBI" id="CHEBI:16947"/>
        <dbReference type="ChEBI" id="CHEBI:57287"/>
        <dbReference type="ChEBI" id="CHEBI:57288"/>
        <dbReference type="EC" id="2.3.3.16"/>
    </reaction>
</comment>
<evidence type="ECO:0000256" key="7">
    <source>
        <dbReference type="PIRNR" id="PIRNR001369"/>
    </source>
</evidence>
<reference evidence="11 12" key="1">
    <citation type="submission" date="2019-02" db="EMBL/GenBank/DDBJ databases">
        <title>Deep-cultivation of Planctomycetes and their phenomic and genomic characterization uncovers novel biology.</title>
        <authorList>
            <person name="Wiegand S."/>
            <person name="Jogler M."/>
            <person name="Boedeker C."/>
            <person name="Pinto D."/>
            <person name="Vollmers J."/>
            <person name="Rivas-Marin E."/>
            <person name="Kohn T."/>
            <person name="Peeters S.H."/>
            <person name="Heuer A."/>
            <person name="Rast P."/>
            <person name="Oberbeckmann S."/>
            <person name="Bunk B."/>
            <person name="Jeske O."/>
            <person name="Meyerdierks A."/>
            <person name="Storesund J.E."/>
            <person name="Kallscheuer N."/>
            <person name="Luecker S."/>
            <person name="Lage O.M."/>
            <person name="Pohl T."/>
            <person name="Merkel B.J."/>
            <person name="Hornburger P."/>
            <person name="Mueller R.-W."/>
            <person name="Bruemmer F."/>
            <person name="Labrenz M."/>
            <person name="Spormann A.M."/>
            <person name="Op Den Camp H."/>
            <person name="Overmann J."/>
            <person name="Amann R."/>
            <person name="Jetten M.S.M."/>
            <person name="Mascher T."/>
            <person name="Medema M.H."/>
            <person name="Devos D.P."/>
            <person name="Kaster A.-K."/>
            <person name="Ovreas L."/>
            <person name="Rohde M."/>
            <person name="Galperin M.Y."/>
            <person name="Jogler C."/>
        </authorList>
    </citation>
    <scope>NUCLEOTIDE SEQUENCE [LARGE SCALE GENOMIC DNA]</scope>
    <source>
        <strain evidence="11 12">KOR42</strain>
    </source>
</reference>
<dbReference type="Pfam" id="PF00285">
    <property type="entry name" value="Citrate_synt"/>
    <property type="match status" value="1"/>
</dbReference>
<sequence length="427" mass="48633">MAESLTITDNRTGKTYELPVENDTIRALDLRQIKVKEDDFGLMTYDPGYTNTASCKSSITYIDGEKGVLEYRGFPIETLAENSSFTEVAYLLLNGQLPTSDELSVWRDDINHHTVVHENIKRQMESFRYDAHPMGMMISTVAALSTFYPEAKNVQDPENRKLQIQRLIAKVPTIAAFTFRHSQGHPYIYPNNKLSYSKNFLNMMFRMIGNDYEPNEALVKALDILFILHADHEQNCSTSVMRAIGSSEADPYSAWAGAAAALYGPLHGGANEAVLRMLTEIGHVKNVPEYVSRCKNGELRLMGFGHRVYKNYDPRARIIKKCADDVFEVTGRNPLLDVALELEKIALEDEYFVKRKLYPNVDFYSGLIYQAIGLPVSLFPVMFAIPRTVGWLAQWAEMMTDKDQRIQRPRQVYLGERNLDFVPISDR</sequence>
<evidence type="ECO:0000256" key="6">
    <source>
        <dbReference type="NCBIfam" id="TIGR01798"/>
    </source>
</evidence>
<evidence type="ECO:0000256" key="2">
    <source>
        <dbReference type="ARBA" id="ARBA00010566"/>
    </source>
</evidence>
<dbReference type="GO" id="GO:0032787">
    <property type="term" value="P:monocarboxylic acid metabolic process"/>
    <property type="evidence" value="ECO:0007669"/>
    <property type="project" value="UniProtKB-ARBA"/>
</dbReference>
<dbReference type="InterPro" id="IPR002020">
    <property type="entry name" value="Citrate_synthase"/>
</dbReference>
<dbReference type="RefSeq" id="WP_146506756.1">
    <property type="nucleotide sequence ID" value="NZ_SIHI01000001.1"/>
</dbReference>
<dbReference type="Gene3D" id="2.20.28.60">
    <property type="match status" value="1"/>
</dbReference>
<dbReference type="UniPathway" id="UPA00223">
    <property type="reaction ID" value="UER00717"/>
</dbReference>
<evidence type="ECO:0000256" key="8">
    <source>
        <dbReference type="PIRSR" id="PIRSR001369-1"/>
    </source>
</evidence>
<proteinExistence type="inferred from homology"/>
<evidence type="ECO:0000256" key="4">
    <source>
        <dbReference type="ARBA" id="ARBA00022679"/>
    </source>
</evidence>
<dbReference type="GO" id="GO:0006099">
    <property type="term" value="P:tricarboxylic acid cycle"/>
    <property type="evidence" value="ECO:0007669"/>
    <property type="project" value="UniProtKB-UniRule"/>
</dbReference>
<dbReference type="PIRSF" id="PIRSF001369">
    <property type="entry name" value="Citrate_synth"/>
    <property type="match status" value="1"/>
</dbReference>
<name>A0A5C5X122_9PLAN</name>
<dbReference type="InterPro" id="IPR024176">
    <property type="entry name" value="Citrate_synthase_bac-typ"/>
</dbReference>
<dbReference type="PANTHER" id="PTHR42871:SF1">
    <property type="entry name" value="CITRATE SYNTHASE"/>
    <property type="match status" value="1"/>
</dbReference>
<keyword evidence="12" id="KW-1185">Reference proteome</keyword>
<feature type="active site" evidence="8">
    <location>
        <position position="306"/>
    </location>
</feature>
<dbReference type="InterPro" id="IPR036969">
    <property type="entry name" value="Citrate_synthase_sf"/>
</dbReference>
<protein>
    <recommendedName>
        <fullName evidence="6 7">Citrate synthase</fullName>
    </recommendedName>
</protein>
<dbReference type="OrthoDB" id="9800864at2"/>
<evidence type="ECO:0000313" key="11">
    <source>
        <dbReference type="EMBL" id="TWT56844.1"/>
    </source>
</evidence>
<dbReference type="NCBIfam" id="TIGR01798">
    <property type="entry name" value="cit_synth_I"/>
    <property type="match status" value="1"/>
</dbReference>
<keyword evidence="4 7" id="KW-0808">Transferase</keyword>
<keyword evidence="3 9" id="KW-0816">Tricarboxylic acid cycle</keyword>
<evidence type="ECO:0000256" key="3">
    <source>
        <dbReference type="ARBA" id="ARBA00022532"/>
    </source>
</evidence>
<dbReference type="GO" id="GO:0005737">
    <property type="term" value="C:cytoplasm"/>
    <property type="evidence" value="ECO:0007669"/>
    <property type="project" value="InterPro"/>
</dbReference>
<dbReference type="FunFam" id="1.10.230.10:FF:000002">
    <property type="entry name" value="Citrate synthase"/>
    <property type="match status" value="1"/>
</dbReference>
<dbReference type="PROSITE" id="PS00480">
    <property type="entry name" value="CITRATE_SYNTHASE"/>
    <property type="match status" value="1"/>
</dbReference>
<keyword evidence="11" id="KW-0012">Acyltransferase</keyword>
<dbReference type="SUPFAM" id="SSF48256">
    <property type="entry name" value="Citrate synthase"/>
    <property type="match status" value="1"/>
</dbReference>
<dbReference type="EMBL" id="SIHI01000001">
    <property type="protein sequence ID" value="TWT56844.1"/>
    <property type="molecule type" value="Genomic_DNA"/>
</dbReference>
<dbReference type="PANTHER" id="PTHR42871">
    <property type="entry name" value="CITRATE SYNTHASE"/>
    <property type="match status" value="1"/>
</dbReference>
<dbReference type="InterPro" id="IPR019810">
    <property type="entry name" value="Citrate_synthase_AS"/>
</dbReference>
<evidence type="ECO:0000256" key="5">
    <source>
        <dbReference type="ARBA" id="ARBA00049288"/>
    </source>
</evidence>
<dbReference type="PRINTS" id="PR00143">
    <property type="entry name" value="CITRTSNTHASE"/>
</dbReference>
<dbReference type="InterPro" id="IPR010953">
    <property type="entry name" value="Citrate_synthase_typ-I"/>
</dbReference>
<comment type="similarity">
    <text evidence="2 7 10">Belongs to the citrate synthase family.</text>
</comment>
<feature type="active site" evidence="8">
    <location>
        <position position="362"/>
    </location>
</feature>
<dbReference type="FunFam" id="1.10.580.10:FF:000005">
    <property type="entry name" value="Citrate synthase"/>
    <property type="match status" value="1"/>
</dbReference>
<dbReference type="InterPro" id="IPR016142">
    <property type="entry name" value="Citrate_synth-like_lrg_a-sub"/>
</dbReference>
<evidence type="ECO:0000256" key="9">
    <source>
        <dbReference type="RuleBase" id="RU003370"/>
    </source>
</evidence>
<dbReference type="Gene3D" id="1.10.230.10">
    <property type="entry name" value="Cytochrome P450-Terp, domain 2"/>
    <property type="match status" value="1"/>
</dbReference>
<comment type="pathway">
    <text evidence="1 9">Carbohydrate metabolism; tricarboxylic acid cycle; isocitrate from oxaloacetate: step 1/2.</text>
</comment>
<gene>
    <name evidence="11" type="primary">aarA</name>
    <name evidence="11" type="ORF">KOR42_01990</name>
</gene>
<dbReference type="GO" id="GO:0036440">
    <property type="term" value="F:citrate synthase activity"/>
    <property type="evidence" value="ECO:0007669"/>
    <property type="project" value="UniProtKB-EC"/>
</dbReference>
<dbReference type="NCBIfam" id="NF004126">
    <property type="entry name" value="PRK05614.1"/>
    <property type="match status" value="1"/>
</dbReference>
<dbReference type="InterPro" id="IPR016143">
    <property type="entry name" value="Citrate_synth-like_sm_a-sub"/>
</dbReference>
<evidence type="ECO:0000313" key="12">
    <source>
        <dbReference type="Proteomes" id="UP000317243"/>
    </source>
</evidence>
<accession>A0A5C5X122</accession>
<evidence type="ECO:0000256" key="1">
    <source>
        <dbReference type="ARBA" id="ARBA00004751"/>
    </source>
</evidence>
<dbReference type="Gene3D" id="1.10.580.10">
    <property type="entry name" value="Citrate Synthase, domain 1"/>
    <property type="match status" value="1"/>
</dbReference>
<dbReference type="AlphaFoldDB" id="A0A5C5X122"/>
<organism evidence="11 12">
    <name type="scientific">Thalassoglobus neptunius</name>
    <dbReference type="NCBI Taxonomy" id="1938619"/>
    <lineage>
        <taxon>Bacteria</taxon>
        <taxon>Pseudomonadati</taxon>
        <taxon>Planctomycetota</taxon>
        <taxon>Planctomycetia</taxon>
        <taxon>Planctomycetales</taxon>
        <taxon>Planctomycetaceae</taxon>
        <taxon>Thalassoglobus</taxon>
    </lineage>
</organism>
<evidence type="ECO:0000256" key="10">
    <source>
        <dbReference type="RuleBase" id="RU003406"/>
    </source>
</evidence>
<dbReference type="Proteomes" id="UP000317243">
    <property type="component" value="Unassembled WGS sequence"/>
</dbReference>